<evidence type="ECO:0000313" key="3">
    <source>
        <dbReference type="RefSeq" id="XP_006812788.1"/>
    </source>
</evidence>
<accession>A0ABM0LYE7</accession>
<dbReference type="GeneID" id="102809019"/>
<sequence>MANQLDLGEISGLQSVTHLPRDERERLSSERQRMIELMVSRLRVLHQRLERKDELLQDYEKDLARLRQAEHIANEKAVQVESLASEVRSRSEENQYLRETLRRTRDVLEQEKRLNGAIKNKKTYHMEKDEKNLRTWPRHRCYEDDLVPTKEKKKKEQKDKILRKSYEIETLKTELNSKDQQLCDTTAKLINLENSLSQPTRSDYRTAAETIETYHTQLE</sequence>
<protein>
    <submittedName>
        <fullName evidence="3">Forkhead-associated domain-containing protein 1-like</fullName>
    </submittedName>
</protein>
<evidence type="ECO:0000256" key="1">
    <source>
        <dbReference type="SAM" id="Coils"/>
    </source>
</evidence>
<name>A0ABM0LYE7_SACKO</name>
<reference evidence="3" key="1">
    <citation type="submission" date="2025-08" db="UniProtKB">
        <authorList>
            <consortium name="RefSeq"/>
        </authorList>
    </citation>
    <scope>IDENTIFICATION</scope>
    <source>
        <tissue evidence="3">Testes</tissue>
    </source>
</reference>
<organism evidence="2 3">
    <name type="scientific">Saccoglossus kowalevskii</name>
    <name type="common">Acorn worm</name>
    <dbReference type="NCBI Taxonomy" id="10224"/>
    <lineage>
        <taxon>Eukaryota</taxon>
        <taxon>Metazoa</taxon>
        <taxon>Hemichordata</taxon>
        <taxon>Enteropneusta</taxon>
        <taxon>Harrimaniidae</taxon>
        <taxon>Saccoglossus</taxon>
    </lineage>
</organism>
<keyword evidence="2" id="KW-1185">Reference proteome</keyword>
<dbReference type="Proteomes" id="UP000694865">
    <property type="component" value="Unplaced"/>
</dbReference>
<evidence type="ECO:0000313" key="2">
    <source>
        <dbReference type="Proteomes" id="UP000694865"/>
    </source>
</evidence>
<feature type="coiled-coil region" evidence="1">
    <location>
        <begin position="42"/>
        <end position="76"/>
    </location>
</feature>
<gene>
    <name evidence="3" type="primary">LOC102809019</name>
</gene>
<proteinExistence type="predicted"/>
<keyword evidence="1" id="KW-0175">Coiled coil</keyword>
<dbReference type="RefSeq" id="XP_006812788.1">
    <property type="nucleotide sequence ID" value="XM_006812725.1"/>
</dbReference>